<evidence type="ECO:0000256" key="1">
    <source>
        <dbReference type="SAM" id="MobiDB-lite"/>
    </source>
</evidence>
<protein>
    <submittedName>
        <fullName evidence="2">SFRICE_019128</fullName>
    </submittedName>
</protein>
<name>A0A2H1VSU3_SPOFR</name>
<organism evidence="2">
    <name type="scientific">Spodoptera frugiperda</name>
    <name type="common">Fall armyworm</name>
    <dbReference type="NCBI Taxonomy" id="7108"/>
    <lineage>
        <taxon>Eukaryota</taxon>
        <taxon>Metazoa</taxon>
        <taxon>Ecdysozoa</taxon>
        <taxon>Arthropoda</taxon>
        <taxon>Hexapoda</taxon>
        <taxon>Insecta</taxon>
        <taxon>Pterygota</taxon>
        <taxon>Neoptera</taxon>
        <taxon>Endopterygota</taxon>
        <taxon>Lepidoptera</taxon>
        <taxon>Glossata</taxon>
        <taxon>Ditrysia</taxon>
        <taxon>Noctuoidea</taxon>
        <taxon>Noctuidae</taxon>
        <taxon>Amphipyrinae</taxon>
        <taxon>Spodoptera</taxon>
    </lineage>
</organism>
<proteinExistence type="predicted"/>
<gene>
    <name evidence="2" type="ORF">SFRICE_019128</name>
</gene>
<feature type="region of interest" description="Disordered" evidence="1">
    <location>
        <begin position="70"/>
        <end position="99"/>
    </location>
</feature>
<sequence length="99" mass="11047">MFVYSQERKIRLYCYKLICKSYQLHGWRGGWATAAVQRVAGSIPARNNSLCDPQIVVAGLGVIASRTCQAEGAPEQDSAQPTVDLPRTRDGEIDYDVWE</sequence>
<reference evidence="2" key="1">
    <citation type="submission" date="2016-07" db="EMBL/GenBank/DDBJ databases">
        <authorList>
            <person name="Bretaudeau A."/>
        </authorList>
    </citation>
    <scope>NUCLEOTIDE SEQUENCE</scope>
    <source>
        <strain evidence="2">Rice</strain>
        <tissue evidence="2">Whole body</tissue>
    </source>
</reference>
<evidence type="ECO:0000313" key="2">
    <source>
        <dbReference type="EMBL" id="SOQ43868.1"/>
    </source>
</evidence>
<dbReference type="EMBL" id="ODYU01004220">
    <property type="protein sequence ID" value="SOQ43868.1"/>
    <property type="molecule type" value="Genomic_DNA"/>
</dbReference>
<accession>A0A2H1VSU3</accession>
<dbReference type="AlphaFoldDB" id="A0A2H1VSU3"/>